<dbReference type="Proteomes" id="UP000292082">
    <property type="component" value="Unassembled WGS sequence"/>
</dbReference>
<dbReference type="EMBL" id="ML145122">
    <property type="protein sequence ID" value="TBU58673.1"/>
    <property type="molecule type" value="Genomic_DNA"/>
</dbReference>
<name>A0A4Q9PVR0_9APHY</name>
<gene>
    <name evidence="1" type="ORF">BD310DRAFT_926713</name>
</gene>
<protein>
    <submittedName>
        <fullName evidence="1">Uncharacterized protein</fullName>
    </submittedName>
</protein>
<accession>A0A4Q9PVR0</accession>
<sequence>MTRRFAGVCQPGYKQFITEAAPDVGVKSQPVLLGLVDDDRMDGVCNAFNGVYRRCCLLVFPLCLWHDCRPSPLAGRRRSRCGLGAPPPCALTVGHRDDQSGPARRGVSGCEAPSESGSGFCFWLSRRRVRESLPAAVLGLRKHVTNASTQTSE</sequence>
<dbReference type="AlphaFoldDB" id="A0A4Q9PVR0"/>
<proteinExistence type="predicted"/>
<evidence type="ECO:0000313" key="1">
    <source>
        <dbReference type="EMBL" id="TBU58673.1"/>
    </source>
</evidence>
<reference evidence="1 2" key="1">
    <citation type="submission" date="2019-01" db="EMBL/GenBank/DDBJ databases">
        <title>Draft genome sequences of three monokaryotic isolates of the white-rot basidiomycete fungus Dichomitus squalens.</title>
        <authorList>
            <consortium name="DOE Joint Genome Institute"/>
            <person name="Lopez S.C."/>
            <person name="Andreopoulos B."/>
            <person name="Pangilinan J."/>
            <person name="Lipzen A."/>
            <person name="Riley R."/>
            <person name="Ahrendt S."/>
            <person name="Ng V."/>
            <person name="Barry K."/>
            <person name="Daum C."/>
            <person name="Grigoriev I.V."/>
            <person name="Hilden K.S."/>
            <person name="Makela M.R."/>
            <person name="de Vries R.P."/>
        </authorList>
    </citation>
    <scope>NUCLEOTIDE SEQUENCE [LARGE SCALE GENOMIC DNA]</scope>
    <source>
        <strain evidence="1 2">CBS 464.89</strain>
    </source>
</reference>
<organism evidence="1 2">
    <name type="scientific">Dichomitus squalens</name>
    <dbReference type="NCBI Taxonomy" id="114155"/>
    <lineage>
        <taxon>Eukaryota</taxon>
        <taxon>Fungi</taxon>
        <taxon>Dikarya</taxon>
        <taxon>Basidiomycota</taxon>
        <taxon>Agaricomycotina</taxon>
        <taxon>Agaricomycetes</taxon>
        <taxon>Polyporales</taxon>
        <taxon>Polyporaceae</taxon>
        <taxon>Dichomitus</taxon>
    </lineage>
</organism>
<evidence type="ECO:0000313" key="2">
    <source>
        <dbReference type="Proteomes" id="UP000292082"/>
    </source>
</evidence>
<keyword evidence="2" id="KW-1185">Reference proteome</keyword>